<dbReference type="PRINTS" id="PR00463">
    <property type="entry name" value="EP450I"/>
</dbReference>
<evidence type="ECO:0000313" key="11">
    <source>
        <dbReference type="EMBL" id="KAJ7945467.1"/>
    </source>
</evidence>
<dbReference type="GO" id="GO:0016705">
    <property type="term" value="F:oxidoreductase activity, acting on paired donors, with incorporation or reduction of molecular oxygen"/>
    <property type="evidence" value="ECO:0007669"/>
    <property type="project" value="InterPro"/>
</dbReference>
<evidence type="ECO:0000256" key="6">
    <source>
        <dbReference type="ARBA" id="ARBA00023004"/>
    </source>
</evidence>
<dbReference type="GO" id="GO:0004497">
    <property type="term" value="F:monooxygenase activity"/>
    <property type="evidence" value="ECO:0007669"/>
    <property type="project" value="UniProtKB-KW"/>
</dbReference>
<dbReference type="InterPro" id="IPR001128">
    <property type="entry name" value="Cyt_P450"/>
</dbReference>
<dbReference type="PROSITE" id="PS00086">
    <property type="entry name" value="CYTOCHROME_P450"/>
    <property type="match status" value="1"/>
</dbReference>
<keyword evidence="3 8" id="KW-0349">Heme</keyword>
<keyword evidence="12" id="KW-1185">Reference proteome</keyword>
<dbReference type="Gene3D" id="1.10.630.10">
    <property type="entry name" value="Cytochrome P450"/>
    <property type="match status" value="1"/>
</dbReference>
<evidence type="ECO:0000256" key="9">
    <source>
        <dbReference type="RuleBase" id="RU000461"/>
    </source>
</evidence>
<evidence type="ECO:0000256" key="4">
    <source>
        <dbReference type="ARBA" id="ARBA00022723"/>
    </source>
</evidence>
<protein>
    <submittedName>
        <fullName evidence="11">Cytochrome P450</fullName>
    </submittedName>
</protein>
<evidence type="ECO:0000256" key="3">
    <source>
        <dbReference type="ARBA" id="ARBA00022617"/>
    </source>
</evidence>
<keyword evidence="10" id="KW-0812">Transmembrane</keyword>
<dbReference type="SUPFAM" id="SSF48264">
    <property type="entry name" value="Cytochrome P450"/>
    <property type="match status" value="1"/>
</dbReference>
<gene>
    <name evidence="11" type="ORF">O6P43_030525</name>
</gene>
<dbReference type="InterPro" id="IPR036396">
    <property type="entry name" value="Cyt_P450_sf"/>
</dbReference>
<dbReference type="EMBL" id="JARAOO010000013">
    <property type="protein sequence ID" value="KAJ7945467.1"/>
    <property type="molecule type" value="Genomic_DNA"/>
</dbReference>
<dbReference type="InterPro" id="IPR017972">
    <property type="entry name" value="Cyt_P450_CS"/>
</dbReference>
<dbReference type="PANTHER" id="PTHR47955">
    <property type="entry name" value="CYTOCHROME P450 FAMILY 71 PROTEIN"/>
    <property type="match status" value="1"/>
</dbReference>
<evidence type="ECO:0000256" key="1">
    <source>
        <dbReference type="ARBA" id="ARBA00001971"/>
    </source>
</evidence>
<comment type="similarity">
    <text evidence="2 9">Belongs to the cytochrome P450 family.</text>
</comment>
<dbReference type="AlphaFoldDB" id="A0AAD7KTH7"/>
<keyword evidence="6 8" id="KW-0408">Iron</keyword>
<keyword evidence="5 9" id="KW-0560">Oxidoreductase</keyword>
<keyword evidence="10" id="KW-0472">Membrane</keyword>
<evidence type="ECO:0000256" key="8">
    <source>
        <dbReference type="PIRSR" id="PIRSR602401-1"/>
    </source>
</evidence>
<evidence type="ECO:0000313" key="12">
    <source>
        <dbReference type="Proteomes" id="UP001163823"/>
    </source>
</evidence>
<dbReference type="InterPro" id="IPR002401">
    <property type="entry name" value="Cyt_P450_E_grp-I"/>
</dbReference>
<keyword evidence="10" id="KW-1133">Transmembrane helix</keyword>
<comment type="caution">
    <text evidence="11">The sequence shown here is derived from an EMBL/GenBank/DDBJ whole genome shotgun (WGS) entry which is preliminary data.</text>
</comment>
<dbReference type="KEGG" id="qsa:O6P43_030525"/>
<name>A0AAD7KTH7_QUISA</name>
<dbReference type="Pfam" id="PF00067">
    <property type="entry name" value="p450"/>
    <property type="match status" value="1"/>
</dbReference>
<reference evidence="11" key="1">
    <citation type="journal article" date="2023" name="Science">
        <title>Elucidation of the pathway for biosynthesis of saponin adjuvants from the soapbark tree.</title>
        <authorList>
            <person name="Reed J."/>
            <person name="Orme A."/>
            <person name="El-Demerdash A."/>
            <person name="Owen C."/>
            <person name="Martin L.B.B."/>
            <person name="Misra R.C."/>
            <person name="Kikuchi S."/>
            <person name="Rejzek M."/>
            <person name="Martin A.C."/>
            <person name="Harkess A."/>
            <person name="Leebens-Mack J."/>
            <person name="Louveau T."/>
            <person name="Stephenson M.J."/>
            <person name="Osbourn A."/>
        </authorList>
    </citation>
    <scope>NUCLEOTIDE SEQUENCE</scope>
    <source>
        <strain evidence="11">S10</strain>
    </source>
</reference>
<evidence type="ECO:0000256" key="10">
    <source>
        <dbReference type="SAM" id="Phobius"/>
    </source>
</evidence>
<evidence type="ECO:0000256" key="2">
    <source>
        <dbReference type="ARBA" id="ARBA00010617"/>
    </source>
</evidence>
<proteinExistence type="inferred from homology"/>
<keyword evidence="4 8" id="KW-0479">Metal-binding</keyword>
<organism evidence="11 12">
    <name type="scientific">Quillaja saponaria</name>
    <name type="common">Soap bark tree</name>
    <dbReference type="NCBI Taxonomy" id="32244"/>
    <lineage>
        <taxon>Eukaryota</taxon>
        <taxon>Viridiplantae</taxon>
        <taxon>Streptophyta</taxon>
        <taxon>Embryophyta</taxon>
        <taxon>Tracheophyta</taxon>
        <taxon>Spermatophyta</taxon>
        <taxon>Magnoliopsida</taxon>
        <taxon>eudicotyledons</taxon>
        <taxon>Gunneridae</taxon>
        <taxon>Pentapetalae</taxon>
        <taxon>rosids</taxon>
        <taxon>fabids</taxon>
        <taxon>Fabales</taxon>
        <taxon>Quillajaceae</taxon>
        <taxon>Quillaja</taxon>
    </lineage>
</organism>
<dbReference type="GO" id="GO:0005506">
    <property type="term" value="F:iron ion binding"/>
    <property type="evidence" value="ECO:0007669"/>
    <property type="project" value="InterPro"/>
</dbReference>
<evidence type="ECO:0000256" key="5">
    <source>
        <dbReference type="ARBA" id="ARBA00023002"/>
    </source>
</evidence>
<evidence type="ECO:0000256" key="7">
    <source>
        <dbReference type="ARBA" id="ARBA00023033"/>
    </source>
</evidence>
<dbReference type="FunFam" id="1.10.630.10:FF:000011">
    <property type="entry name" value="Cytochrome P450 83B1"/>
    <property type="match status" value="1"/>
</dbReference>
<dbReference type="Proteomes" id="UP001163823">
    <property type="component" value="Chromosome 13"/>
</dbReference>
<dbReference type="CDD" id="cd11072">
    <property type="entry name" value="CYP71-like"/>
    <property type="match status" value="1"/>
</dbReference>
<dbReference type="PRINTS" id="PR00385">
    <property type="entry name" value="P450"/>
</dbReference>
<sequence>MKKQNKNLPPGPSKLPILGNLHQLGTLPHQSLCNLSKKYGPVILLQLGKVPTVVVSSAEAARQVLKNHDLDCCTKPSLAGIGRLSYNYLDIAFAPYGNYWKEVRKICVIEFFSTKKVQSFRFIREQEVALLIDSISQSSLSAIPVDLNEKMMYFSASIICRTAFGKRFEGNEFDEGKFQEVVRDAMAMLGSFSASDFLPYIGWIIDRLSGLQGRLERSFLDLDGFYQHIIDQRLNAKETKHEEEQNITDTLLKLESNQTEINAVQFTQNHVKAILMNLFLGGVGTSAITVVWAMAELIRNPRAMKKSQEEIRNCVGNKGEADEGDIEKLKYLKMVVKETLRLHPPTPLLIPRETMSHFKINEYDIDPKTQVYVNAWAIQRDPDIWTSPEEFVPERFEDDIDFNGQNYELLPFGSGRRGCPGVYMGLITVELALANLLYFFDWKLPDGLKEEDVNMEELPGLAVHKKLPLKLVPVKYIAGHSKI</sequence>
<keyword evidence="7 9" id="KW-0503">Monooxygenase</keyword>
<dbReference type="PANTHER" id="PTHR47955:SF19">
    <property type="entry name" value="CYTOCHROME P450 71A9-LIKE ISOFORM X1"/>
    <property type="match status" value="1"/>
</dbReference>
<dbReference type="GO" id="GO:0020037">
    <property type="term" value="F:heme binding"/>
    <property type="evidence" value="ECO:0007669"/>
    <property type="project" value="InterPro"/>
</dbReference>
<comment type="cofactor">
    <cofactor evidence="1 8">
        <name>heme</name>
        <dbReference type="ChEBI" id="CHEBI:30413"/>
    </cofactor>
</comment>
<feature type="transmembrane region" description="Helical" evidence="10">
    <location>
        <begin position="274"/>
        <end position="295"/>
    </location>
</feature>
<feature type="binding site" description="axial binding residue" evidence="8">
    <location>
        <position position="419"/>
    </location>
    <ligand>
        <name>heme</name>
        <dbReference type="ChEBI" id="CHEBI:30413"/>
    </ligand>
    <ligandPart>
        <name>Fe</name>
        <dbReference type="ChEBI" id="CHEBI:18248"/>
    </ligandPart>
</feature>
<accession>A0AAD7KTH7</accession>